<comment type="caution">
    <text evidence="2">The sequence shown here is derived from an EMBL/GenBank/DDBJ whole genome shotgun (WGS) entry which is preliminary data.</text>
</comment>
<accession>A0A835H1R9</accession>
<evidence type="ECO:0000313" key="3">
    <source>
        <dbReference type="Proteomes" id="UP000631114"/>
    </source>
</evidence>
<reference evidence="2 3" key="1">
    <citation type="submission" date="2020-10" db="EMBL/GenBank/DDBJ databases">
        <title>The Coptis chinensis genome and diversification of protoberbering-type alkaloids.</title>
        <authorList>
            <person name="Wang B."/>
            <person name="Shu S."/>
            <person name="Song C."/>
            <person name="Liu Y."/>
        </authorList>
    </citation>
    <scope>NUCLEOTIDE SEQUENCE [LARGE SCALE GENOMIC DNA]</scope>
    <source>
        <strain evidence="2">HL-2020</strain>
        <tissue evidence="2">Leaf</tissue>
    </source>
</reference>
<organism evidence="2 3">
    <name type="scientific">Coptis chinensis</name>
    <dbReference type="NCBI Taxonomy" id="261450"/>
    <lineage>
        <taxon>Eukaryota</taxon>
        <taxon>Viridiplantae</taxon>
        <taxon>Streptophyta</taxon>
        <taxon>Embryophyta</taxon>
        <taxon>Tracheophyta</taxon>
        <taxon>Spermatophyta</taxon>
        <taxon>Magnoliopsida</taxon>
        <taxon>Ranunculales</taxon>
        <taxon>Ranunculaceae</taxon>
        <taxon>Coptidoideae</taxon>
        <taxon>Coptis</taxon>
    </lineage>
</organism>
<dbReference type="PANTHER" id="PTHR46327">
    <property type="entry name" value="F16F4.11 PROTEIN-RELATED"/>
    <property type="match status" value="1"/>
</dbReference>
<dbReference type="EMBL" id="JADFTS010000008">
    <property type="protein sequence ID" value="KAF9591740.1"/>
    <property type="molecule type" value="Genomic_DNA"/>
</dbReference>
<proteinExistence type="predicted"/>
<dbReference type="OrthoDB" id="784295at2759"/>
<protein>
    <submittedName>
        <fullName evidence="2">Uncharacterized protein</fullName>
    </submittedName>
</protein>
<name>A0A835H1R9_9MAGN</name>
<evidence type="ECO:0000256" key="1">
    <source>
        <dbReference type="SAM" id="Coils"/>
    </source>
</evidence>
<evidence type="ECO:0000313" key="2">
    <source>
        <dbReference type="EMBL" id="KAF9591740.1"/>
    </source>
</evidence>
<dbReference type="Proteomes" id="UP000631114">
    <property type="component" value="Unassembled WGS sequence"/>
</dbReference>
<dbReference type="PANTHER" id="PTHR46327:SF2">
    <property type="entry name" value="SEQUENCE-SPECIFIC DNA BINDING TRANSCRIPTION FACTOR"/>
    <property type="match status" value="1"/>
</dbReference>
<dbReference type="AlphaFoldDB" id="A0A835H1R9"/>
<sequence>MSSSSAPLSPSIQQLSFELMSVLQDGRKSPLEQKQWMRNRSIQLEEQRVNYQCQAFELEKQHMKWVKFSWKKEREMERMKLNNERMRLENERMVLLLRQKELEILDLHRQQRSSS</sequence>
<keyword evidence="1" id="KW-0175">Coiled coil</keyword>
<feature type="coiled-coil region" evidence="1">
    <location>
        <begin position="41"/>
        <end position="98"/>
    </location>
</feature>
<gene>
    <name evidence="2" type="ORF">IFM89_006086</name>
</gene>
<keyword evidence="3" id="KW-1185">Reference proteome</keyword>